<dbReference type="EC" id="7.1.1.-" evidence="5"/>
<keyword evidence="4 5" id="KW-0472">Membrane</keyword>
<feature type="transmembrane region" description="Helical" evidence="5">
    <location>
        <begin position="109"/>
        <end position="128"/>
    </location>
</feature>
<sequence>MTEFSFNPNDLLAMLPELFLLGATCAILLIDLFLKPAQRDATHWLSLLALLITGALVWRDAPAQGQSIAAFNDMFLRDGVATVLKLFVLLTTGLVFVYSRDYLRDRKLFVGEFYLLLLFATIGMMLLVSAGSLVTLYLGLELLTLSSYALVALNRDSAVSAEAAIKYFVLGALASGLLLYGMSMIYGATGTLDLAKIHAVADFSEGSPHRTLLAFGLVFLVVGAAFKLGAAPFHMWLPDVYQGAPTAITLFIGSASKLAAFGMTYRLLEGAMGGMHAHWTLMLSVLAVLSLAIGNVFAIAQSNLKRMLAYSTISHIGFLLLGFVNGSAIGYAAAMFYMISYALMAAVAFGMIMLLARAGFEAEEIDDFKGLNQRNPWYAAVMAIAMFSLAGVPPLFGFFAKLMVLKAVIDAGQLWLAIVAIVFAIIGLYYYLRVVKVMYFDAPQDDTPLALPGDRSFRWALSINGLALLALGVAWGPLLDWCNSALAVAADIPK</sequence>
<feature type="transmembrane region" description="Helical" evidence="5">
    <location>
        <begin position="79"/>
        <end position="97"/>
    </location>
</feature>
<dbReference type="HAMAP" id="MF_00445">
    <property type="entry name" value="NDH1_NuoN_1"/>
    <property type="match status" value="1"/>
</dbReference>
<dbReference type="PRINTS" id="PR01434">
    <property type="entry name" value="NADHDHGNASE5"/>
</dbReference>
<dbReference type="NCBIfam" id="NF004442">
    <property type="entry name" value="PRK05777.1-5"/>
    <property type="match status" value="1"/>
</dbReference>
<dbReference type="PANTHER" id="PTHR22773">
    <property type="entry name" value="NADH DEHYDROGENASE"/>
    <property type="match status" value="1"/>
</dbReference>
<proteinExistence type="inferred from homology"/>
<feature type="transmembrane region" description="Helical" evidence="5">
    <location>
        <begin position="134"/>
        <end position="153"/>
    </location>
</feature>
<comment type="function">
    <text evidence="5">NDH-1 shuttles electrons from NADH, via FMN and iron-sulfur (Fe-S) centers, to quinones in the respiratory chain. The immediate electron acceptor for the enzyme in this species is believed to be ubiquinone. Couples the redox reaction to proton translocation (for every two electrons transferred, four hydrogen ions are translocated across the cytoplasmic membrane), and thus conserves the redox energy in a proton gradient.</text>
</comment>
<feature type="transmembrane region" description="Helical" evidence="5">
    <location>
        <begin position="335"/>
        <end position="356"/>
    </location>
</feature>
<evidence type="ECO:0000313" key="8">
    <source>
        <dbReference type="EMBL" id="GAA0704970.1"/>
    </source>
</evidence>
<keyword evidence="5" id="KW-0830">Ubiquinone</keyword>
<keyword evidence="5" id="KW-0520">NAD</keyword>
<feature type="domain" description="NADH:quinone oxidoreductase/Mrp antiporter transmembrane" evidence="7">
    <location>
        <begin position="130"/>
        <end position="425"/>
    </location>
</feature>
<keyword evidence="9" id="KW-1185">Reference proteome</keyword>
<feature type="transmembrane region" description="Helical" evidence="5">
    <location>
        <begin position="165"/>
        <end position="186"/>
    </location>
</feature>
<evidence type="ECO:0000313" key="9">
    <source>
        <dbReference type="Proteomes" id="UP001501523"/>
    </source>
</evidence>
<keyword evidence="3 5" id="KW-1133">Transmembrane helix</keyword>
<organism evidence="8 9">
    <name type="scientific">Dokdonella soli</name>
    <dbReference type="NCBI Taxonomy" id="529810"/>
    <lineage>
        <taxon>Bacteria</taxon>
        <taxon>Pseudomonadati</taxon>
        <taxon>Pseudomonadota</taxon>
        <taxon>Gammaproteobacteria</taxon>
        <taxon>Lysobacterales</taxon>
        <taxon>Rhodanobacteraceae</taxon>
        <taxon>Dokdonella</taxon>
    </lineage>
</organism>
<name>A0ABP3THS9_9GAMM</name>
<evidence type="ECO:0000259" key="7">
    <source>
        <dbReference type="Pfam" id="PF00361"/>
    </source>
</evidence>
<dbReference type="InterPro" id="IPR001750">
    <property type="entry name" value="ND/Mrp_TM"/>
</dbReference>
<evidence type="ECO:0000256" key="5">
    <source>
        <dbReference type="HAMAP-Rule" id="MF_00445"/>
    </source>
</evidence>
<keyword evidence="5" id="KW-0874">Quinone</keyword>
<feature type="transmembrane region" description="Helical" evidence="5">
    <location>
        <begin position="377"/>
        <end position="400"/>
    </location>
</feature>
<feature type="transmembrane region" description="Helical" evidence="5">
    <location>
        <begin position="307"/>
        <end position="329"/>
    </location>
</feature>
<keyword evidence="5" id="KW-0813">Transport</keyword>
<keyword evidence="5" id="KW-1278">Translocase</keyword>
<dbReference type="RefSeq" id="WP_343786255.1">
    <property type="nucleotide sequence ID" value="NZ_BAAAEU010000001.1"/>
</dbReference>
<comment type="similarity">
    <text evidence="5">Belongs to the complex I subunit 2 family.</text>
</comment>
<evidence type="ECO:0000256" key="4">
    <source>
        <dbReference type="ARBA" id="ARBA00023136"/>
    </source>
</evidence>
<evidence type="ECO:0000256" key="2">
    <source>
        <dbReference type="ARBA" id="ARBA00022692"/>
    </source>
</evidence>
<feature type="transmembrane region" description="Helical" evidence="5">
    <location>
        <begin position="277"/>
        <end position="300"/>
    </location>
</feature>
<feature type="transmembrane region" description="Helical" evidence="5">
    <location>
        <begin position="459"/>
        <end position="478"/>
    </location>
</feature>
<comment type="catalytic activity">
    <reaction evidence="5">
        <text>a quinone + NADH + 5 H(+)(in) = a quinol + NAD(+) + 4 H(+)(out)</text>
        <dbReference type="Rhea" id="RHEA:57888"/>
        <dbReference type="ChEBI" id="CHEBI:15378"/>
        <dbReference type="ChEBI" id="CHEBI:24646"/>
        <dbReference type="ChEBI" id="CHEBI:57540"/>
        <dbReference type="ChEBI" id="CHEBI:57945"/>
        <dbReference type="ChEBI" id="CHEBI:132124"/>
    </reaction>
</comment>
<evidence type="ECO:0000256" key="6">
    <source>
        <dbReference type="RuleBase" id="RU000320"/>
    </source>
</evidence>
<comment type="subunit">
    <text evidence="5">NDH-1 is composed of 14 different subunits. Subunits NuoA, H, J, K, L, M, N constitute the membrane sector of the complex.</text>
</comment>
<dbReference type="Proteomes" id="UP001501523">
    <property type="component" value="Unassembled WGS sequence"/>
</dbReference>
<protein>
    <recommendedName>
        <fullName evidence="5">NADH-quinone oxidoreductase subunit N</fullName>
        <ecNumber evidence="5">7.1.1.-</ecNumber>
    </recommendedName>
    <alternativeName>
        <fullName evidence="5">NADH dehydrogenase I subunit N</fullName>
    </alternativeName>
    <alternativeName>
        <fullName evidence="5">NDH-1 subunit N</fullName>
    </alternativeName>
</protein>
<feature type="transmembrane region" description="Helical" evidence="5">
    <location>
        <begin position="412"/>
        <end position="432"/>
    </location>
</feature>
<evidence type="ECO:0000256" key="1">
    <source>
        <dbReference type="ARBA" id="ARBA00004127"/>
    </source>
</evidence>
<accession>A0ABP3THS9</accession>
<evidence type="ECO:0000256" key="3">
    <source>
        <dbReference type="ARBA" id="ARBA00022989"/>
    </source>
</evidence>
<keyword evidence="2 5" id="KW-0812">Transmembrane</keyword>
<dbReference type="EMBL" id="BAAAEU010000001">
    <property type="protein sequence ID" value="GAA0704970.1"/>
    <property type="molecule type" value="Genomic_DNA"/>
</dbReference>
<feature type="transmembrane region" description="Helical" evidence="5">
    <location>
        <begin position="212"/>
        <end position="231"/>
    </location>
</feature>
<comment type="subcellular location">
    <subcellularLocation>
        <location evidence="5">Cell membrane</location>
        <topology evidence="5">Multi-pass membrane protein</topology>
    </subcellularLocation>
    <subcellularLocation>
        <location evidence="1">Endomembrane system</location>
        <topology evidence="1">Multi-pass membrane protein</topology>
    </subcellularLocation>
    <subcellularLocation>
        <location evidence="6">Membrane</location>
        <topology evidence="6">Multi-pass membrane protein</topology>
    </subcellularLocation>
</comment>
<feature type="transmembrane region" description="Helical" evidence="5">
    <location>
        <begin position="243"/>
        <end position="265"/>
    </location>
</feature>
<dbReference type="Pfam" id="PF00361">
    <property type="entry name" value="Proton_antipo_M"/>
    <property type="match status" value="1"/>
</dbReference>
<feature type="transmembrane region" description="Helical" evidence="5">
    <location>
        <begin position="41"/>
        <end position="59"/>
    </location>
</feature>
<dbReference type="InterPro" id="IPR010096">
    <property type="entry name" value="NADH-Q_OxRdtase_suN/2"/>
</dbReference>
<reference evidence="9" key="1">
    <citation type="journal article" date="2019" name="Int. J. Syst. Evol. Microbiol.">
        <title>The Global Catalogue of Microorganisms (GCM) 10K type strain sequencing project: providing services to taxonomists for standard genome sequencing and annotation.</title>
        <authorList>
            <consortium name="The Broad Institute Genomics Platform"/>
            <consortium name="The Broad Institute Genome Sequencing Center for Infectious Disease"/>
            <person name="Wu L."/>
            <person name="Ma J."/>
        </authorList>
    </citation>
    <scope>NUCLEOTIDE SEQUENCE [LARGE SCALE GENOMIC DNA]</scope>
    <source>
        <strain evidence="9">JCM 15421</strain>
    </source>
</reference>
<feature type="transmembrane region" description="Helical" evidence="5">
    <location>
        <begin position="12"/>
        <end position="34"/>
    </location>
</feature>
<comment type="caution">
    <text evidence="8">The sequence shown here is derived from an EMBL/GenBank/DDBJ whole genome shotgun (WGS) entry which is preliminary data.</text>
</comment>
<keyword evidence="5" id="KW-1003">Cell membrane</keyword>
<gene>
    <name evidence="5 8" type="primary">nuoN</name>
    <name evidence="8" type="ORF">GCM10009105_02100</name>
</gene>
<dbReference type="NCBIfam" id="TIGR01770">
    <property type="entry name" value="NDH_I_N"/>
    <property type="match status" value="1"/>
</dbReference>